<dbReference type="InterPro" id="IPR003737">
    <property type="entry name" value="GlcNAc_PI_deacetylase-related"/>
</dbReference>
<feature type="transmembrane region" description="Helical" evidence="3">
    <location>
        <begin position="6"/>
        <end position="28"/>
    </location>
</feature>
<evidence type="ECO:0000313" key="5">
    <source>
        <dbReference type="RefSeq" id="XP_014682001.1"/>
    </source>
</evidence>
<dbReference type="GeneID" id="106821623"/>
<dbReference type="PANTHER" id="PTHR12993:SF11">
    <property type="entry name" value="N-ACETYLGLUCOSAMINYL-PHOSPHATIDYLINOSITOL DE-N-ACETYLASE"/>
    <property type="match status" value="1"/>
</dbReference>
<dbReference type="Gene3D" id="3.40.50.10320">
    <property type="entry name" value="LmbE-like"/>
    <property type="match status" value="1"/>
</dbReference>
<proteinExistence type="inferred from homology"/>
<organism evidence="4 5">
    <name type="scientific">Priapulus caudatus</name>
    <name type="common">Priapulid worm</name>
    <dbReference type="NCBI Taxonomy" id="37621"/>
    <lineage>
        <taxon>Eukaryota</taxon>
        <taxon>Metazoa</taxon>
        <taxon>Ecdysozoa</taxon>
        <taxon>Scalidophora</taxon>
        <taxon>Priapulida</taxon>
        <taxon>Priapulimorpha</taxon>
        <taxon>Priapulimorphida</taxon>
        <taxon>Priapulidae</taxon>
        <taxon>Priapulus</taxon>
    </lineage>
</organism>
<keyword evidence="4" id="KW-1185">Reference proteome</keyword>
<dbReference type="Pfam" id="PF02585">
    <property type="entry name" value="PIG-L"/>
    <property type="match status" value="1"/>
</dbReference>
<dbReference type="Proteomes" id="UP000695022">
    <property type="component" value="Unplaced"/>
</dbReference>
<evidence type="ECO:0000313" key="4">
    <source>
        <dbReference type="Proteomes" id="UP000695022"/>
    </source>
</evidence>
<dbReference type="PANTHER" id="PTHR12993">
    <property type="entry name" value="N-ACETYLGLUCOSAMINYL-PHOSPHATIDYLINOSITOL DE-N-ACETYLASE-RELATED"/>
    <property type="match status" value="1"/>
</dbReference>
<comment type="similarity">
    <text evidence="1">Belongs to the PIGL family.</text>
</comment>
<accession>A0ABM1FC30</accession>
<dbReference type="EC" id="3.5.1.89" evidence="2"/>
<gene>
    <name evidence="5" type="primary">LOC106821623</name>
</gene>
<reference evidence="5" key="1">
    <citation type="submission" date="2025-08" db="UniProtKB">
        <authorList>
            <consortium name="RefSeq"/>
        </authorList>
    </citation>
    <scope>IDENTIFICATION</scope>
</reference>
<keyword evidence="3" id="KW-0472">Membrane</keyword>
<evidence type="ECO:0000256" key="1">
    <source>
        <dbReference type="ARBA" id="ARBA00006066"/>
    </source>
</evidence>
<dbReference type="RefSeq" id="XP_014682001.1">
    <property type="nucleotide sequence ID" value="XM_014826515.1"/>
</dbReference>
<dbReference type="InterPro" id="IPR024078">
    <property type="entry name" value="LmbE-like_dom_sf"/>
</dbReference>
<sequence length="276" mass="31180">MTMFYVGLMTLVVVVTTALMMLGYWISWRSQKLPDVFRGSGFSDGLRKKKSRLRTLIVTAHPDDECMFFSPLIQHLVQLDHKVFLLCLSSGDFYGMGTTRIIELLSSSRVLGIDATHVTVLNDKNLLDNASLDWEPAEVEKHIVKALRNTQADIIISFDGYGVSGHSNHRAIHRTLSKMLKAGHLHKGKAGSQVHAFMLESVAIYRKYCGFFDATVSMFLSPYTVISTPTGYITALRAMVQHWSQLVWFRMLYVAFSRYMMVNTLVPLDATEICNT</sequence>
<evidence type="ECO:0000256" key="3">
    <source>
        <dbReference type="SAM" id="Phobius"/>
    </source>
</evidence>
<keyword evidence="3" id="KW-0812">Transmembrane</keyword>
<protein>
    <recommendedName>
        <fullName evidence="2">N-acetylglucosaminylphosphatidylinositol deacetylase</fullName>
        <ecNumber evidence="2">3.5.1.89</ecNumber>
    </recommendedName>
</protein>
<name>A0ABM1FC30_PRICU</name>
<evidence type="ECO:0000256" key="2">
    <source>
        <dbReference type="ARBA" id="ARBA00012176"/>
    </source>
</evidence>
<keyword evidence="3" id="KW-1133">Transmembrane helix</keyword>
<dbReference type="SUPFAM" id="SSF102588">
    <property type="entry name" value="LmbE-like"/>
    <property type="match status" value="1"/>
</dbReference>